<proteinExistence type="predicted"/>
<keyword evidence="4" id="KW-1185">Reference proteome</keyword>
<feature type="coiled-coil region" evidence="1">
    <location>
        <begin position="191"/>
        <end position="231"/>
    </location>
</feature>
<dbReference type="EMBL" id="ML976711">
    <property type="protein sequence ID" value="KAF1969303.1"/>
    <property type="molecule type" value="Genomic_DNA"/>
</dbReference>
<feature type="compositionally biased region" description="Basic and acidic residues" evidence="2">
    <location>
        <begin position="232"/>
        <end position="253"/>
    </location>
</feature>
<gene>
    <name evidence="3" type="ORF">BU23DRAFT_242011</name>
</gene>
<evidence type="ECO:0000256" key="1">
    <source>
        <dbReference type="SAM" id="Coils"/>
    </source>
</evidence>
<sequence length="384" mass="43004">MHGRSEYPIDTLHMFVLITESRKSVDKRFSAECTPASIVAVISPLFIVWPLTAANGENVSFERFLSLFFGCRISCRILSRPRAQDTSHSFPDHLPQRLFIVGGIPSTRLVLAFPSNMTGRMVGDYGGLVPWPYERRPRPLDMLKRLPDVYRTVDVALSGKYNSYRQAEATADLTDVANALVAKNDAIEAKEAAVEAEKRAIVAERARLEAERLAKKERDRIEAERNAEKNKSFDELLRGRPVAKETPKGDQRRAASFPRGPASRPSARVSVEVRHSRSARVPGRVRERRSPSVPRPRALLPSGGFAAPGGFPDSSGSSSDSGSRKRSRPPRDDDEQGNVRTRPRKRRRPDGPEDDWWLARTCPRLTLCLLPICHLGARREDSHI</sequence>
<protein>
    <submittedName>
        <fullName evidence="3">Uncharacterized protein</fullName>
    </submittedName>
</protein>
<dbReference type="AlphaFoldDB" id="A0A6A5UVV7"/>
<evidence type="ECO:0000313" key="4">
    <source>
        <dbReference type="Proteomes" id="UP000800036"/>
    </source>
</evidence>
<reference evidence="3" key="1">
    <citation type="journal article" date="2020" name="Stud. Mycol.">
        <title>101 Dothideomycetes genomes: a test case for predicting lifestyles and emergence of pathogens.</title>
        <authorList>
            <person name="Haridas S."/>
            <person name="Albert R."/>
            <person name="Binder M."/>
            <person name="Bloem J."/>
            <person name="Labutti K."/>
            <person name="Salamov A."/>
            <person name="Andreopoulos B."/>
            <person name="Baker S."/>
            <person name="Barry K."/>
            <person name="Bills G."/>
            <person name="Bluhm B."/>
            <person name="Cannon C."/>
            <person name="Castanera R."/>
            <person name="Culley D."/>
            <person name="Daum C."/>
            <person name="Ezra D."/>
            <person name="Gonzalez J."/>
            <person name="Henrissat B."/>
            <person name="Kuo A."/>
            <person name="Liang C."/>
            <person name="Lipzen A."/>
            <person name="Lutzoni F."/>
            <person name="Magnuson J."/>
            <person name="Mondo S."/>
            <person name="Nolan M."/>
            <person name="Ohm R."/>
            <person name="Pangilinan J."/>
            <person name="Park H.-J."/>
            <person name="Ramirez L."/>
            <person name="Alfaro M."/>
            <person name="Sun H."/>
            <person name="Tritt A."/>
            <person name="Yoshinaga Y."/>
            <person name="Zwiers L.-H."/>
            <person name="Turgeon B."/>
            <person name="Goodwin S."/>
            <person name="Spatafora J."/>
            <person name="Crous P."/>
            <person name="Grigoriev I."/>
        </authorList>
    </citation>
    <scope>NUCLEOTIDE SEQUENCE</scope>
    <source>
        <strain evidence="3">CBS 107.79</strain>
    </source>
</reference>
<feature type="compositionally biased region" description="Low complexity" evidence="2">
    <location>
        <begin position="291"/>
        <end position="321"/>
    </location>
</feature>
<evidence type="ECO:0000313" key="3">
    <source>
        <dbReference type="EMBL" id="KAF1969303.1"/>
    </source>
</evidence>
<evidence type="ECO:0000256" key="2">
    <source>
        <dbReference type="SAM" id="MobiDB-lite"/>
    </source>
</evidence>
<keyword evidence="1" id="KW-0175">Coiled coil</keyword>
<dbReference type="Proteomes" id="UP000800036">
    <property type="component" value="Unassembled WGS sequence"/>
</dbReference>
<accession>A0A6A5UVV7</accession>
<name>A0A6A5UVV7_9PLEO</name>
<organism evidence="3 4">
    <name type="scientific">Bimuria novae-zelandiae CBS 107.79</name>
    <dbReference type="NCBI Taxonomy" id="1447943"/>
    <lineage>
        <taxon>Eukaryota</taxon>
        <taxon>Fungi</taxon>
        <taxon>Dikarya</taxon>
        <taxon>Ascomycota</taxon>
        <taxon>Pezizomycotina</taxon>
        <taxon>Dothideomycetes</taxon>
        <taxon>Pleosporomycetidae</taxon>
        <taxon>Pleosporales</taxon>
        <taxon>Massarineae</taxon>
        <taxon>Didymosphaeriaceae</taxon>
        <taxon>Bimuria</taxon>
    </lineage>
</organism>
<feature type="region of interest" description="Disordered" evidence="2">
    <location>
        <begin position="232"/>
        <end position="355"/>
    </location>
</feature>